<dbReference type="OrthoDB" id="7492238at2759"/>
<comment type="caution">
    <text evidence="1">The sequence shown here is derived from an EMBL/GenBank/DDBJ whole genome shotgun (WGS) entry which is preliminary data.</text>
</comment>
<organism evidence="1 2">
    <name type="scientific">Eumeta variegata</name>
    <name type="common">Bagworm moth</name>
    <name type="synonym">Eumeta japonica</name>
    <dbReference type="NCBI Taxonomy" id="151549"/>
    <lineage>
        <taxon>Eukaryota</taxon>
        <taxon>Metazoa</taxon>
        <taxon>Ecdysozoa</taxon>
        <taxon>Arthropoda</taxon>
        <taxon>Hexapoda</taxon>
        <taxon>Insecta</taxon>
        <taxon>Pterygota</taxon>
        <taxon>Neoptera</taxon>
        <taxon>Endopterygota</taxon>
        <taxon>Lepidoptera</taxon>
        <taxon>Glossata</taxon>
        <taxon>Ditrysia</taxon>
        <taxon>Tineoidea</taxon>
        <taxon>Psychidae</taxon>
        <taxon>Oiketicinae</taxon>
        <taxon>Eumeta</taxon>
    </lineage>
</organism>
<name>A0A4C1VVG7_EUMVA</name>
<gene>
    <name evidence="1" type="ORF">EVAR_86805_1</name>
</gene>
<proteinExistence type="predicted"/>
<accession>A0A4C1VVG7</accession>
<dbReference type="EMBL" id="BGZK01000407">
    <property type="protein sequence ID" value="GBP41835.1"/>
    <property type="molecule type" value="Genomic_DNA"/>
</dbReference>
<dbReference type="Proteomes" id="UP000299102">
    <property type="component" value="Unassembled WGS sequence"/>
</dbReference>
<protein>
    <submittedName>
        <fullName evidence="1">Uncharacterized protein</fullName>
    </submittedName>
</protein>
<reference evidence="1 2" key="1">
    <citation type="journal article" date="2019" name="Commun. Biol.">
        <title>The bagworm genome reveals a unique fibroin gene that provides high tensile strength.</title>
        <authorList>
            <person name="Kono N."/>
            <person name="Nakamura H."/>
            <person name="Ohtoshi R."/>
            <person name="Tomita M."/>
            <person name="Numata K."/>
            <person name="Arakawa K."/>
        </authorList>
    </citation>
    <scope>NUCLEOTIDE SEQUENCE [LARGE SCALE GENOMIC DNA]</scope>
</reference>
<evidence type="ECO:0000313" key="2">
    <source>
        <dbReference type="Proteomes" id="UP000299102"/>
    </source>
</evidence>
<evidence type="ECO:0000313" key="1">
    <source>
        <dbReference type="EMBL" id="GBP41835.1"/>
    </source>
</evidence>
<dbReference type="AlphaFoldDB" id="A0A4C1VVG7"/>
<sequence length="528" mass="60106">MFCEWMDRQMAPPSLDSHSHLYFAMFPFAFFLEFAIAPRTRAHVDPRVAEKTNQIVETIDYSEAMEASNRGEPLPPRPCHQPGFPPLCPTPSQKTGNALLTPPWLRVSMGGCDHLLSAGSPIRLSPDYAIKRNTFHHRHEKEAFEYCKKVANLKTDEEVYIFIRKCRGSKGIVYLKEFLKSFEGSTDVLKAFDKLGLLLGHKDSEAVFEVLSTLSGSKSLEGLKQYIFDITGGLLEDFLAVFKILLEQNDLQGFFKLFVSVMRKNEHKNTKYKYTEYKHETREKATTYTYKRHTHKRVDSADGEARDGISESQAVCRHGNDLREAILEFNKLVGHKKVSENFNTFRKFTGQKQLIYGFEEVTHEADKLNVESIMKECKNAFGHENIVSMLEFINKITKKKDALTSLEYFIEVTGCKTLAEATAVWKRISIKFGKNISPLFEYLHEKCGHDDIISFIKKILHYTGKKKRSQANGTRCARAAKNAQRATNAGTKTERRCRGASSLRGGAARWPDVTRAWTGALFPEAVDQ</sequence>
<keyword evidence="2" id="KW-1185">Reference proteome</keyword>